<dbReference type="EC" id="1.6.5.2" evidence="1"/>
<dbReference type="InterPro" id="IPR029039">
    <property type="entry name" value="Flavoprotein-like_sf"/>
</dbReference>
<dbReference type="EMBL" id="LR134283">
    <property type="protein sequence ID" value="VED98862.1"/>
    <property type="molecule type" value="Genomic_DNA"/>
</dbReference>
<keyword evidence="1" id="KW-0560">Oxidoreductase</keyword>
<proteinExistence type="predicted"/>
<evidence type="ECO:0000313" key="2">
    <source>
        <dbReference type="Proteomes" id="UP000278419"/>
    </source>
</evidence>
<gene>
    <name evidence="1" type="ORF">NCTC10713_01875</name>
</gene>
<dbReference type="Proteomes" id="UP000278419">
    <property type="component" value="Chromosome"/>
</dbReference>
<evidence type="ECO:0000313" key="1">
    <source>
        <dbReference type="EMBL" id="VED98862.1"/>
    </source>
</evidence>
<organism evidence="1 2">
    <name type="scientific">Streptococcus anginosus</name>
    <dbReference type="NCBI Taxonomy" id="1328"/>
    <lineage>
        <taxon>Bacteria</taxon>
        <taxon>Bacillati</taxon>
        <taxon>Bacillota</taxon>
        <taxon>Bacilli</taxon>
        <taxon>Lactobacillales</taxon>
        <taxon>Streptococcaceae</taxon>
        <taxon>Streptococcus</taxon>
        <taxon>Streptococcus anginosus group</taxon>
    </lineage>
</organism>
<dbReference type="GO" id="GO:0003955">
    <property type="term" value="F:NAD(P)H dehydrogenase (quinone) activity"/>
    <property type="evidence" value="ECO:0007669"/>
    <property type="project" value="UniProtKB-EC"/>
</dbReference>
<reference evidence="1 2" key="1">
    <citation type="submission" date="2018-12" db="EMBL/GenBank/DDBJ databases">
        <authorList>
            <consortium name="Pathogen Informatics"/>
        </authorList>
    </citation>
    <scope>NUCLEOTIDE SEQUENCE [LARGE SCALE GENOMIC DNA]</scope>
    <source>
        <strain evidence="1 2">NCTC10713</strain>
    </source>
</reference>
<name>A0A448AKG8_STRAP</name>
<dbReference type="AlphaFoldDB" id="A0A448AKG8"/>
<sequence length="32" mass="3534">MKILIVFTHPNPQGFNGAILKQVQTNLSEAHS</sequence>
<dbReference type="Gene3D" id="3.40.50.360">
    <property type="match status" value="1"/>
</dbReference>
<dbReference type="SUPFAM" id="SSF52218">
    <property type="entry name" value="Flavoproteins"/>
    <property type="match status" value="1"/>
</dbReference>
<protein>
    <submittedName>
        <fullName evidence="1">NAD(P)H dehydrogenase</fullName>
        <ecNumber evidence="1">1.6.5.2</ecNumber>
    </submittedName>
</protein>
<accession>A0A448AKG8</accession>